<dbReference type="Proteomes" id="UP001245184">
    <property type="component" value="Unassembled WGS sequence"/>
</dbReference>
<dbReference type="NCBIfam" id="NF041559">
    <property type="entry name" value="BTH_I2691_fam"/>
    <property type="match status" value="1"/>
</dbReference>
<accession>A0ABD5CLI6</accession>
<keyword evidence="1" id="KW-0812">Transmembrane</keyword>
<feature type="transmembrane region" description="Helical" evidence="1">
    <location>
        <begin position="793"/>
        <end position="823"/>
    </location>
</feature>
<organism evidence="3 4">
    <name type="scientific">Paraburkholderia graminis</name>
    <dbReference type="NCBI Taxonomy" id="60548"/>
    <lineage>
        <taxon>Bacteria</taxon>
        <taxon>Pseudomonadati</taxon>
        <taxon>Pseudomonadota</taxon>
        <taxon>Betaproteobacteria</taxon>
        <taxon>Burkholderiales</taxon>
        <taxon>Burkholderiaceae</taxon>
        <taxon>Paraburkholderia</taxon>
    </lineage>
</organism>
<dbReference type="RefSeq" id="WP_310033087.1">
    <property type="nucleotide sequence ID" value="NZ_JAVIZN010000002.1"/>
</dbReference>
<keyword evidence="1" id="KW-1133">Transmembrane helix</keyword>
<dbReference type="InterPro" id="IPR046864">
    <property type="entry name" value="VasX_N"/>
</dbReference>
<protein>
    <recommendedName>
        <fullName evidence="2">Toxin VasX N-terminal region domain-containing protein</fullName>
    </recommendedName>
</protein>
<dbReference type="InterPro" id="IPR048126">
    <property type="entry name" value="Toxin_VasX"/>
</dbReference>
<evidence type="ECO:0000313" key="3">
    <source>
        <dbReference type="EMBL" id="MDR6205385.1"/>
    </source>
</evidence>
<feature type="domain" description="Toxin VasX N-terminal region" evidence="2">
    <location>
        <begin position="28"/>
        <end position="190"/>
    </location>
</feature>
<evidence type="ECO:0000256" key="1">
    <source>
        <dbReference type="SAM" id="Phobius"/>
    </source>
</evidence>
<dbReference type="CDD" id="cd20707">
    <property type="entry name" value="MIX_III"/>
    <property type="match status" value="1"/>
</dbReference>
<name>A0ABD5CLI6_9BURK</name>
<gene>
    <name evidence="3" type="ORF">QF025_004105</name>
</gene>
<reference evidence="3 4" key="1">
    <citation type="submission" date="2023-08" db="EMBL/GenBank/DDBJ databases">
        <title>Genome sequencing of plant associated microbes to promote plant fitness in Sorghum bicolor and Oryza sativa.</title>
        <authorList>
            <person name="Coleman-Derr D."/>
        </authorList>
    </citation>
    <scope>NUCLEOTIDE SEQUENCE [LARGE SCALE GENOMIC DNA]</scope>
    <source>
        <strain evidence="3 4">SLBN-33</strain>
    </source>
</reference>
<evidence type="ECO:0000313" key="4">
    <source>
        <dbReference type="Proteomes" id="UP001245184"/>
    </source>
</evidence>
<dbReference type="EMBL" id="JAVIZN010000002">
    <property type="protein sequence ID" value="MDR6205385.1"/>
    <property type="molecule type" value="Genomic_DNA"/>
</dbReference>
<comment type="caution">
    <text evidence="3">The sequence shown here is derived from an EMBL/GenBank/DDBJ whole genome shotgun (WGS) entry which is preliminary data.</text>
</comment>
<dbReference type="Pfam" id="PF20249">
    <property type="entry name" value="VasX_N"/>
    <property type="match status" value="1"/>
</dbReference>
<dbReference type="AlphaFoldDB" id="A0ABD5CLI6"/>
<proteinExistence type="predicted"/>
<keyword evidence="1" id="KW-0472">Membrane</keyword>
<sequence length="863" mass="94463">MLLDTPFQSVSSITQSAIASSSSTTGKCNMCQKKGVPILPVRYSGVAATRAHGLDGVPVLMGGNFGAKVLDVAHKKTRYTLRTLRYGFVYVFYPTTRKWQGYAVTVEGYVYDFPLDKPLDRSLEKPFTCKQTGHPELAQCITIENAEKAGTVYLAFSDVVWTKAVRDRYAANTKGCRDKRMQPFNAAGWFAKPGAGFLHAAPAKEVNSFVAEYKGGAAASFVVSPFPYRERAKEYAALNAAMDSLAPGKGAVFALWDPIGIAQELNQESRFAFDALMGAYEWGAWSRDTVQNLKAAVEAGAVQDNQSAADMQEGQIMENNALTSLFDGGKAAQRQIDELHKNTAATMGKAKEEAWEDYSKAVSEKSMEDFDAKMKADVLANEKAVLNPLSADHASWMLSDEMATVFQFDYDSQNLLTGIDYQNTFLRCMEGSAARKEAFDLMLNWAQGKVSDTKNIMLRAMALNHEPNVNHVLSAGDFPYVELRETTAKAIEVFYRAVDNVEDKNRASLPRLYNSGASLIYELGAPIAKTIADGIDTAAAKTLVLLTAMRTNHQVILRPVEGTQSQWITYYARQMWELMPAAKRPSMSSLKKSLYQQFTTQGADGKKTTVPQFIIVDDKQLASFDKGAMTNATAAAQVSAPGNRIMLTEESIEKQFIPAFRKFIGGEVGANAIGAVFSIINFRFSSKDLAKATHFNNEEAERKYYASIANALGGIMQVTGYSIEAAKTLEWSLPKMLGEGTSTGLKVLGRFLGAPAAALGAWYDWNNAGEQWKEGHVVLSLAYRASALAGGTLAFLVVFNIGAIAVLPLTLFLIAIGLVILFLKERELTEFLGRSYFGTNKKDKEGHFETMAEEQKAYTGLGA</sequence>
<evidence type="ECO:0000259" key="2">
    <source>
        <dbReference type="Pfam" id="PF20249"/>
    </source>
</evidence>